<feature type="domain" description="Core-binding (CB)" evidence="7">
    <location>
        <begin position="131"/>
        <end position="215"/>
    </location>
</feature>
<dbReference type="AlphaFoldDB" id="A0A0C1Y2J6"/>
<dbReference type="STRING" id="709839.TSA66_11570"/>
<dbReference type="EMBL" id="JWJG01000028">
    <property type="protein sequence ID" value="KIF81318.1"/>
    <property type="molecule type" value="Genomic_DNA"/>
</dbReference>
<evidence type="ECO:0000256" key="2">
    <source>
        <dbReference type="ARBA" id="ARBA00023125"/>
    </source>
</evidence>
<dbReference type="Pfam" id="PF20172">
    <property type="entry name" value="DUF6538"/>
    <property type="match status" value="1"/>
</dbReference>
<dbReference type="RefSeq" id="WP_040040142.1">
    <property type="nucleotide sequence ID" value="NZ_JWJG01000028.1"/>
</dbReference>
<sequence>MVQHLQLRGKTYQFYLRVPQHLIIPYGKRFIRQSLRTSDLKEATRKAEELTRQHMAEFKLLTDGKKATPAEVIVAARALAEQYDLEHFIDYVIEPLRGQYAKNDQDLYDSATPSQYLAPHQLEAWKILSNPNSFRLSDALHLYLKTHQRGSDEAFIRKVSRDWKQLVDLVGDMEFAEFSWVHARHLIGYRLEKGDKTTTVRRKLNTLGAIASAAIRELEIQKKNPFESHRIPGEGEDAKETKVPSPTEVREIVQTFHNKIPNVTSLMILLQTELGTRIGEVSGLGIDDVFLDHEIPHVYFRDRLWRSLKNDEGERRVPVVGAALEALKHAVSLPRKGLGLFDQYARLRGNDSASQAVDKQLKVWGITSHSFRHAMKDRLREAGCPKDIRDATCSDIPHTLGAR</sequence>
<keyword evidence="3" id="KW-0233">DNA recombination</keyword>
<evidence type="ECO:0000256" key="3">
    <source>
        <dbReference type="ARBA" id="ARBA00023172"/>
    </source>
</evidence>
<evidence type="ECO:0000259" key="6">
    <source>
        <dbReference type="PROSITE" id="PS51898"/>
    </source>
</evidence>
<dbReference type="GO" id="GO:0006310">
    <property type="term" value="P:DNA recombination"/>
    <property type="evidence" value="ECO:0007669"/>
    <property type="project" value="UniProtKB-KW"/>
</dbReference>
<organism evidence="8 9">
    <name type="scientific">Noviherbaspirillum autotrophicum</name>
    <dbReference type="NCBI Taxonomy" id="709839"/>
    <lineage>
        <taxon>Bacteria</taxon>
        <taxon>Pseudomonadati</taxon>
        <taxon>Pseudomonadota</taxon>
        <taxon>Betaproteobacteria</taxon>
        <taxon>Burkholderiales</taxon>
        <taxon>Oxalobacteraceae</taxon>
        <taxon>Noviherbaspirillum</taxon>
    </lineage>
</organism>
<dbReference type="InterPro" id="IPR002104">
    <property type="entry name" value="Integrase_catalytic"/>
</dbReference>
<dbReference type="SUPFAM" id="SSF56349">
    <property type="entry name" value="DNA breaking-rejoining enzymes"/>
    <property type="match status" value="1"/>
</dbReference>
<evidence type="ECO:0000313" key="8">
    <source>
        <dbReference type="EMBL" id="KIF81318.1"/>
    </source>
</evidence>
<evidence type="ECO:0008006" key="10">
    <source>
        <dbReference type="Google" id="ProtNLM"/>
    </source>
</evidence>
<dbReference type="GO" id="GO:0003677">
    <property type="term" value="F:DNA binding"/>
    <property type="evidence" value="ECO:0007669"/>
    <property type="project" value="UniProtKB-UniRule"/>
</dbReference>
<feature type="region of interest" description="Disordered" evidence="5">
    <location>
        <begin position="227"/>
        <end position="246"/>
    </location>
</feature>
<accession>A0A0C1Y2J6</accession>
<dbReference type="PROSITE" id="PS51900">
    <property type="entry name" value="CB"/>
    <property type="match status" value="1"/>
</dbReference>
<feature type="compositionally biased region" description="Basic and acidic residues" evidence="5">
    <location>
        <begin position="227"/>
        <end position="242"/>
    </location>
</feature>
<reference evidence="8 9" key="1">
    <citation type="submission" date="2014-12" db="EMBL/GenBank/DDBJ databases">
        <title>Denitrispirillum autotrophicum gen. nov., sp. nov., Denitrifying, Facultatively Autotrophic Bacteria Isolated from Rice Paddy Soil.</title>
        <authorList>
            <person name="Ishii S."/>
            <person name="Ashida N."/>
            <person name="Ohno H."/>
            <person name="Otsuka S."/>
            <person name="Yokota A."/>
            <person name="Senoo K."/>
        </authorList>
    </citation>
    <scope>NUCLEOTIDE SEQUENCE [LARGE SCALE GENOMIC DNA]</scope>
    <source>
        <strain evidence="8 9">TSA66</strain>
    </source>
</reference>
<evidence type="ECO:0000256" key="1">
    <source>
        <dbReference type="ARBA" id="ARBA00022908"/>
    </source>
</evidence>
<dbReference type="OrthoDB" id="9784724at2"/>
<comment type="caution">
    <text evidence="8">The sequence shown here is derived from an EMBL/GenBank/DDBJ whole genome shotgun (WGS) entry which is preliminary data.</text>
</comment>
<keyword evidence="1" id="KW-0229">DNA integration</keyword>
<evidence type="ECO:0000313" key="9">
    <source>
        <dbReference type="Proteomes" id="UP000031572"/>
    </source>
</evidence>
<dbReference type="InterPro" id="IPR044068">
    <property type="entry name" value="CB"/>
</dbReference>
<dbReference type="Proteomes" id="UP000031572">
    <property type="component" value="Unassembled WGS sequence"/>
</dbReference>
<feature type="domain" description="Tyr recombinase" evidence="6">
    <location>
        <begin position="239"/>
        <end position="403"/>
    </location>
</feature>
<dbReference type="Gene3D" id="1.10.443.10">
    <property type="entry name" value="Intergrase catalytic core"/>
    <property type="match status" value="1"/>
</dbReference>
<name>A0A0C1Y2J6_9BURK</name>
<evidence type="ECO:0000259" key="7">
    <source>
        <dbReference type="PROSITE" id="PS51900"/>
    </source>
</evidence>
<gene>
    <name evidence="8" type="ORF">TSA66_11570</name>
</gene>
<keyword evidence="9" id="KW-1185">Reference proteome</keyword>
<dbReference type="GO" id="GO:0015074">
    <property type="term" value="P:DNA integration"/>
    <property type="evidence" value="ECO:0007669"/>
    <property type="project" value="UniProtKB-KW"/>
</dbReference>
<dbReference type="InterPro" id="IPR046668">
    <property type="entry name" value="DUF6538"/>
</dbReference>
<evidence type="ECO:0000256" key="4">
    <source>
        <dbReference type="PROSITE-ProRule" id="PRU01248"/>
    </source>
</evidence>
<keyword evidence="2 4" id="KW-0238">DNA-binding</keyword>
<dbReference type="InterPro" id="IPR011010">
    <property type="entry name" value="DNA_brk_join_enz"/>
</dbReference>
<dbReference type="InterPro" id="IPR013762">
    <property type="entry name" value="Integrase-like_cat_sf"/>
</dbReference>
<proteinExistence type="predicted"/>
<dbReference type="Pfam" id="PF00589">
    <property type="entry name" value="Phage_integrase"/>
    <property type="match status" value="1"/>
</dbReference>
<protein>
    <recommendedName>
        <fullName evidence="10">Tyr recombinase domain-containing protein</fullName>
    </recommendedName>
</protein>
<dbReference type="PROSITE" id="PS51898">
    <property type="entry name" value="TYR_RECOMBINASE"/>
    <property type="match status" value="1"/>
</dbReference>
<evidence type="ECO:0000256" key="5">
    <source>
        <dbReference type="SAM" id="MobiDB-lite"/>
    </source>
</evidence>